<dbReference type="EMBL" id="BAAAZP010000148">
    <property type="protein sequence ID" value="GAA3696169.1"/>
    <property type="molecule type" value="Genomic_DNA"/>
</dbReference>
<sequence length="61" mass="6586">MGVRTQASDSRHSAYKANVLFRRQSVVLATVHVVGSENGLAPWALCGAKTRTLLLSWAFVG</sequence>
<keyword evidence="2" id="KW-1185">Reference proteome</keyword>
<accession>A0ABP7CXU8</accession>
<dbReference type="Proteomes" id="UP001500902">
    <property type="component" value="Unassembled WGS sequence"/>
</dbReference>
<dbReference type="RefSeq" id="WP_344888384.1">
    <property type="nucleotide sequence ID" value="NZ_BAAAZP010000148.1"/>
</dbReference>
<protein>
    <submittedName>
        <fullName evidence="1">Uncharacterized protein</fullName>
    </submittedName>
</protein>
<gene>
    <name evidence="1" type="ORF">GCM10022224_072260</name>
</gene>
<reference evidence="2" key="1">
    <citation type="journal article" date="2019" name="Int. J. Syst. Evol. Microbiol.">
        <title>The Global Catalogue of Microorganisms (GCM) 10K type strain sequencing project: providing services to taxonomists for standard genome sequencing and annotation.</title>
        <authorList>
            <consortium name="The Broad Institute Genomics Platform"/>
            <consortium name="The Broad Institute Genome Sequencing Center for Infectious Disease"/>
            <person name="Wu L."/>
            <person name="Ma J."/>
        </authorList>
    </citation>
    <scope>NUCLEOTIDE SEQUENCE [LARGE SCALE GENOMIC DNA]</scope>
    <source>
        <strain evidence="2">JCM 16904</strain>
    </source>
</reference>
<organism evidence="1 2">
    <name type="scientific">Nonomuraea antimicrobica</name>
    <dbReference type="NCBI Taxonomy" id="561173"/>
    <lineage>
        <taxon>Bacteria</taxon>
        <taxon>Bacillati</taxon>
        <taxon>Actinomycetota</taxon>
        <taxon>Actinomycetes</taxon>
        <taxon>Streptosporangiales</taxon>
        <taxon>Streptosporangiaceae</taxon>
        <taxon>Nonomuraea</taxon>
    </lineage>
</organism>
<evidence type="ECO:0000313" key="2">
    <source>
        <dbReference type="Proteomes" id="UP001500902"/>
    </source>
</evidence>
<evidence type="ECO:0000313" key="1">
    <source>
        <dbReference type="EMBL" id="GAA3696169.1"/>
    </source>
</evidence>
<name>A0ABP7CXU8_9ACTN</name>
<comment type="caution">
    <text evidence="1">The sequence shown here is derived from an EMBL/GenBank/DDBJ whole genome shotgun (WGS) entry which is preliminary data.</text>
</comment>
<proteinExistence type="predicted"/>